<comment type="caution">
    <text evidence="1">The sequence shown here is derived from an EMBL/GenBank/DDBJ whole genome shotgun (WGS) entry which is preliminary data.</text>
</comment>
<evidence type="ECO:0000313" key="1">
    <source>
        <dbReference type="EMBL" id="CAA7033789.1"/>
    </source>
</evidence>
<proteinExistence type="predicted"/>
<protein>
    <submittedName>
        <fullName evidence="1">Uncharacterized protein</fullName>
    </submittedName>
</protein>
<gene>
    <name evidence="1" type="ORF">MERR_LOCUS21024</name>
</gene>
<dbReference type="EMBL" id="CACVBM020001139">
    <property type="protein sequence ID" value="CAA7033789.1"/>
    <property type="molecule type" value="Genomic_DNA"/>
</dbReference>
<name>A0A6D2J2N1_9BRAS</name>
<sequence length="118" mass="13364">MGHSSSWSPFLPQSHSQTSPQSRHILCIRLFHLFDHPLQIGLHLKPSFLALLDSPSTILLCEAPSLTVCHLLLHCFFTKVPEMHQRLQRIRVVMIGLVNSTLSSIESKNSSDKLDRAR</sequence>
<dbReference type="AlphaFoldDB" id="A0A6D2J2N1"/>
<keyword evidence="2" id="KW-1185">Reference proteome</keyword>
<organism evidence="1 2">
    <name type="scientific">Microthlaspi erraticum</name>
    <dbReference type="NCBI Taxonomy" id="1685480"/>
    <lineage>
        <taxon>Eukaryota</taxon>
        <taxon>Viridiplantae</taxon>
        <taxon>Streptophyta</taxon>
        <taxon>Embryophyta</taxon>
        <taxon>Tracheophyta</taxon>
        <taxon>Spermatophyta</taxon>
        <taxon>Magnoliopsida</taxon>
        <taxon>eudicotyledons</taxon>
        <taxon>Gunneridae</taxon>
        <taxon>Pentapetalae</taxon>
        <taxon>rosids</taxon>
        <taxon>malvids</taxon>
        <taxon>Brassicales</taxon>
        <taxon>Brassicaceae</taxon>
        <taxon>Coluteocarpeae</taxon>
        <taxon>Microthlaspi</taxon>
    </lineage>
</organism>
<reference evidence="1" key="1">
    <citation type="submission" date="2020-01" db="EMBL/GenBank/DDBJ databases">
        <authorList>
            <person name="Mishra B."/>
        </authorList>
    </citation>
    <scope>NUCLEOTIDE SEQUENCE [LARGE SCALE GENOMIC DNA]</scope>
</reference>
<accession>A0A6D2J2N1</accession>
<dbReference type="Proteomes" id="UP000467841">
    <property type="component" value="Unassembled WGS sequence"/>
</dbReference>
<evidence type="ECO:0000313" key="2">
    <source>
        <dbReference type="Proteomes" id="UP000467841"/>
    </source>
</evidence>